<feature type="transmembrane region" description="Helical" evidence="2">
    <location>
        <begin position="34"/>
        <end position="57"/>
    </location>
</feature>
<name>A0ABT8EY54_9ACTN</name>
<gene>
    <name evidence="3" type="ORF">QWY29_16940</name>
</gene>
<accession>A0ABT8EY54</accession>
<evidence type="ECO:0000256" key="2">
    <source>
        <dbReference type="SAM" id="Phobius"/>
    </source>
</evidence>
<evidence type="ECO:0000256" key="1">
    <source>
        <dbReference type="SAM" id="MobiDB-lite"/>
    </source>
</evidence>
<feature type="region of interest" description="Disordered" evidence="1">
    <location>
        <begin position="1"/>
        <end position="27"/>
    </location>
</feature>
<proteinExistence type="predicted"/>
<organism evidence="3 4">
    <name type="scientific">Nocardioides abyssi</name>
    <dbReference type="NCBI Taxonomy" id="3058370"/>
    <lineage>
        <taxon>Bacteria</taxon>
        <taxon>Bacillati</taxon>
        <taxon>Actinomycetota</taxon>
        <taxon>Actinomycetes</taxon>
        <taxon>Propionibacteriales</taxon>
        <taxon>Nocardioidaceae</taxon>
        <taxon>Nocardioides</taxon>
    </lineage>
</organism>
<keyword evidence="4" id="KW-1185">Reference proteome</keyword>
<keyword evidence="2" id="KW-0472">Membrane</keyword>
<evidence type="ECO:0000313" key="3">
    <source>
        <dbReference type="EMBL" id="MDN4163058.1"/>
    </source>
</evidence>
<comment type="caution">
    <text evidence="3">The sequence shown here is derived from an EMBL/GenBank/DDBJ whole genome shotgun (WGS) entry which is preliminary data.</text>
</comment>
<keyword evidence="2" id="KW-1133">Transmembrane helix</keyword>
<dbReference type="EMBL" id="JAUHJR010000008">
    <property type="protein sequence ID" value="MDN4163058.1"/>
    <property type="molecule type" value="Genomic_DNA"/>
</dbReference>
<reference evidence="3" key="1">
    <citation type="submission" date="2023-06" db="EMBL/GenBank/DDBJ databases">
        <title>Draft genome sequence of Nocardioides sp. SOB72.</title>
        <authorList>
            <person name="Zhang G."/>
        </authorList>
    </citation>
    <scope>NUCLEOTIDE SEQUENCE</scope>
    <source>
        <strain evidence="3">SOB72</strain>
    </source>
</reference>
<protein>
    <submittedName>
        <fullName evidence="3">Uncharacterized protein</fullName>
    </submittedName>
</protein>
<dbReference type="Proteomes" id="UP001168537">
    <property type="component" value="Unassembled WGS sequence"/>
</dbReference>
<keyword evidence="2" id="KW-0812">Transmembrane</keyword>
<dbReference type="RefSeq" id="WP_300962257.1">
    <property type="nucleotide sequence ID" value="NZ_JAUHJR010000008.1"/>
</dbReference>
<sequence length="152" mass="16457">MTDEPRPLDVPAYPALHRTDEPPPRSRRSRIVRATVVGVVGSAVGLAALVGLGLGALRAVDPMGDEWVCSEGEAPIEYPRGGGECLPEGTTDLPDGARWEPFGNRPMPYNCDKDGWVPVERDVVVRGEPDVEEDCVRAGTDLPDGWRVREAD</sequence>
<evidence type="ECO:0000313" key="4">
    <source>
        <dbReference type="Proteomes" id="UP001168537"/>
    </source>
</evidence>